<organism evidence="1 2">
    <name type="scientific">Ignelater luminosus</name>
    <name type="common">Cucubano</name>
    <name type="synonym">Pyrophorus luminosus</name>
    <dbReference type="NCBI Taxonomy" id="2038154"/>
    <lineage>
        <taxon>Eukaryota</taxon>
        <taxon>Metazoa</taxon>
        <taxon>Ecdysozoa</taxon>
        <taxon>Arthropoda</taxon>
        <taxon>Hexapoda</taxon>
        <taxon>Insecta</taxon>
        <taxon>Pterygota</taxon>
        <taxon>Neoptera</taxon>
        <taxon>Endopterygota</taxon>
        <taxon>Coleoptera</taxon>
        <taxon>Polyphaga</taxon>
        <taxon>Elateriformia</taxon>
        <taxon>Elateroidea</taxon>
        <taxon>Elateridae</taxon>
        <taxon>Agrypninae</taxon>
        <taxon>Pyrophorini</taxon>
        <taxon>Ignelater</taxon>
    </lineage>
</organism>
<dbReference type="Pfam" id="PF01395">
    <property type="entry name" value="PBP_GOBP"/>
    <property type="match status" value="1"/>
</dbReference>
<dbReference type="InterPro" id="IPR006170">
    <property type="entry name" value="PBP/GOBP"/>
</dbReference>
<keyword evidence="2" id="KW-1185">Reference proteome</keyword>
<comment type="caution">
    <text evidence="1">The sequence shown here is derived from an EMBL/GenBank/DDBJ whole genome shotgun (WGS) entry which is preliminary data.</text>
</comment>
<dbReference type="CDD" id="cd23992">
    <property type="entry name" value="PBP_GOBP"/>
    <property type="match status" value="1"/>
</dbReference>
<dbReference type="SMART" id="SM00708">
    <property type="entry name" value="PhBP"/>
    <property type="match status" value="1"/>
</dbReference>
<accession>A0A8K0CFP8</accession>
<dbReference type="SUPFAM" id="SSF47565">
    <property type="entry name" value="Insect pheromone/odorant-binding proteins"/>
    <property type="match status" value="1"/>
</dbReference>
<dbReference type="OrthoDB" id="6815539at2759"/>
<dbReference type="Gene3D" id="1.10.238.20">
    <property type="entry name" value="Pheromone/general odorant binding protein domain"/>
    <property type="match status" value="1"/>
</dbReference>
<dbReference type="EMBL" id="VTPC01087524">
    <property type="protein sequence ID" value="KAF2886479.1"/>
    <property type="molecule type" value="Genomic_DNA"/>
</dbReference>
<sequence>MKHVRVIWREPVNHILEKCINQSHVNPNVVEAFYEHGHMPHNPAFKCCIKCVTIELDILNPITGEVNAQKWSDTFDYLDLELAQQCIDQEEPDLCEKVFKMVDCVHDHVGKKFPPE</sequence>
<protein>
    <submittedName>
        <fullName evidence="1">Uncharacterized protein</fullName>
    </submittedName>
</protein>
<evidence type="ECO:0000313" key="1">
    <source>
        <dbReference type="EMBL" id="KAF2886479.1"/>
    </source>
</evidence>
<name>A0A8K0CFP8_IGNLU</name>
<evidence type="ECO:0000313" key="2">
    <source>
        <dbReference type="Proteomes" id="UP000801492"/>
    </source>
</evidence>
<dbReference type="AlphaFoldDB" id="A0A8K0CFP8"/>
<proteinExistence type="predicted"/>
<dbReference type="Proteomes" id="UP000801492">
    <property type="component" value="Unassembled WGS sequence"/>
</dbReference>
<gene>
    <name evidence="1" type="ORF">ILUMI_19694</name>
</gene>
<reference evidence="1" key="1">
    <citation type="submission" date="2019-08" db="EMBL/GenBank/DDBJ databases">
        <title>The genome of the North American firefly Photinus pyralis.</title>
        <authorList>
            <consortium name="Photinus pyralis genome working group"/>
            <person name="Fallon T.R."/>
            <person name="Sander Lower S.E."/>
            <person name="Weng J.-K."/>
        </authorList>
    </citation>
    <scope>NUCLEOTIDE SEQUENCE</scope>
    <source>
        <strain evidence="1">TRF0915ILg1</strain>
        <tissue evidence="1">Whole body</tissue>
    </source>
</reference>
<dbReference type="GO" id="GO:0005549">
    <property type="term" value="F:odorant binding"/>
    <property type="evidence" value="ECO:0007669"/>
    <property type="project" value="InterPro"/>
</dbReference>
<dbReference type="InterPro" id="IPR036728">
    <property type="entry name" value="PBP_GOBP_sf"/>
</dbReference>